<dbReference type="KEGG" id="tet:TTHERM_000257252"/>
<dbReference type="RefSeq" id="XP_012653870.1">
    <property type="nucleotide sequence ID" value="XM_012798416.1"/>
</dbReference>
<evidence type="ECO:0000313" key="2">
    <source>
        <dbReference type="Proteomes" id="UP000009168"/>
    </source>
</evidence>
<dbReference type="GeneID" id="24438068"/>
<dbReference type="AlphaFoldDB" id="W7X2V6"/>
<organism evidence="1 2">
    <name type="scientific">Tetrahymena thermophila (strain SB210)</name>
    <dbReference type="NCBI Taxonomy" id="312017"/>
    <lineage>
        <taxon>Eukaryota</taxon>
        <taxon>Sar</taxon>
        <taxon>Alveolata</taxon>
        <taxon>Ciliophora</taxon>
        <taxon>Intramacronucleata</taxon>
        <taxon>Oligohymenophorea</taxon>
        <taxon>Hymenostomatida</taxon>
        <taxon>Tetrahymenina</taxon>
        <taxon>Tetrahymenidae</taxon>
        <taxon>Tetrahymena</taxon>
    </lineage>
</organism>
<accession>W7X2V6</accession>
<name>W7X2V6_TETTS</name>
<reference evidence="2" key="1">
    <citation type="journal article" date="2006" name="PLoS Biol.">
        <title>Macronuclear genome sequence of the ciliate Tetrahymena thermophila, a model eukaryote.</title>
        <authorList>
            <person name="Eisen J.A."/>
            <person name="Coyne R.S."/>
            <person name="Wu M."/>
            <person name="Wu D."/>
            <person name="Thiagarajan M."/>
            <person name="Wortman J.R."/>
            <person name="Badger J.H."/>
            <person name="Ren Q."/>
            <person name="Amedeo P."/>
            <person name="Jones K.M."/>
            <person name="Tallon L.J."/>
            <person name="Delcher A.L."/>
            <person name="Salzberg S.L."/>
            <person name="Silva J.C."/>
            <person name="Haas B.J."/>
            <person name="Majoros W.H."/>
            <person name="Farzad M."/>
            <person name="Carlton J.M."/>
            <person name="Smith R.K. Jr."/>
            <person name="Garg J."/>
            <person name="Pearlman R.E."/>
            <person name="Karrer K.M."/>
            <person name="Sun L."/>
            <person name="Manning G."/>
            <person name="Elde N.C."/>
            <person name="Turkewitz A.P."/>
            <person name="Asai D.J."/>
            <person name="Wilkes D.E."/>
            <person name="Wang Y."/>
            <person name="Cai H."/>
            <person name="Collins K."/>
            <person name="Stewart B.A."/>
            <person name="Lee S.R."/>
            <person name="Wilamowska K."/>
            <person name="Weinberg Z."/>
            <person name="Ruzzo W.L."/>
            <person name="Wloga D."/>
            <person name="Gaertig J."/>
            <person name="Frankel J."/>
            <person name="Tsao C.-C."/>
            <person name="Gorovsky M.A."/>
            <person name="Keeling P.J."/>
            <person name="Waller R.F."/>
            <person name="Patron N.J."/>
            <person name="Cherry J.M."/>
            <person name="Stover N.A."/>
            <person name="Krieger C.J."/>
            <person name="del Toro C."/>
            <person name="Ryder H.F."/>
            <person name="Williamson S.C."/>
            <person name="Barbeau R.A."/>
            <person name="Hamilton E.P."/>
            <person name="Orias E."/>
        </authorList>
    </citation>
    <scope>NUCLEOTIDE SEQUENCE [LARGE SCALE GENOMIC DNA]</scope>
    <source>
        <strain evidence="2">SB210</strain>
    </source>
</reference>
<dbReference type="Proteomes" id="UP000009168">
    <property type="component" value="Unassembled WGS sequence"/>
</dbReference>
<proteinExistence type="predicted"/>
<evidence type="ECO:0000313" key="1">
    <source>
        <dbReference type="EMBL" id="EWS73640.1"/>
    </source>
</evidence>
<sequence>MKTSIIYCDQLKYIEQNIGWYLILILEYYNYSYLQNNVNIQQLRSKFHAKFNNLVSTTNIKQNQKPNQYKSYKICQRQQILIKHIYILIFQNRNIHIWQKPRTRHYKRTPQENV</sequence>
<protein>
    <submittedName>
        <fullName evidence="1">Uncharacterized protein</fullName>
    </submittedName>
</protein>
<gene>
    <name evidence="1" type="ORF">TTHERM_000257252</name>
</gene>
<dbReference type="InParanoid" id="W7X2V6"/>
<keyword evidence="2" id="KW-1185">Reference proteome</keyword>
<dbReference type="EMBL" id="GG662647">
    <property type="protein sequence ID" value="EWS73640.1"/>
    <property type="molecule type" value="Genomic_DNA"/>
</dbReference>